<feature type="compositionally biased region" description="Basic and acidic residues" evidence="1">
    <location>
        <begin position="324"/>
        <end position="333"/>
    </location>
</feature>
<feature type="compositionally biased region" description="Low complexity" evidence="1">
    <location>
        <begin position="1"/>
        <end position="16"/>
    </location>
</feature>
<dbReference type="Proteomes" id="UP000558688">
    <property type="component" value="Unassembled WGS sequence"/>
</dbReference>
<sequence length="374" mass="41104">MQAKTSSFTTPRSTSPEVPSPEASPYVEQPPANVMSDLVETFNPALLTSCASTSYDSAETSLGTMSMTRGEIFFLEKLEDANRKTTSRTYLRGHTLQWFEEERPGVEEIILLFEEKFSKPNTAEDGSLIAEAHQLTRNKDESQNVCRVHWQTLPPNVTKPSANFAGGFRSPHEQRQQGQAPARKGPGQALHKGQVGKQLRRSNSGFRGQQDRAAGHDDATDWLESRDGAAHIKSGQNNAASSGKRPKVKLELAAPIMMPDKAPAELHRRHNHATLTTTGASAASNGATGLGDAQKGRMGTLQREKRKIVRRENSAAERTSTDGNCKDHHDGTGRHWRAFTTAGNSTFRQMVPTNERGSRGSTDDERDRACDKQE</sequence>
<dbReference type="EMBL" id="JAAFOW010002218">
    <property type="protein sequence ID" value="KAF5257682.1"/>
    <property type="molecule type" value="Genomic_DNA"/>
</dbReference>
<feature type="compositionally biased region" description="Basic and acidic residues" evidence="1">
    <location>
        <begin position="356"/>
        <end position="374"/>
    </location>
</feature>
<comment type="caution">
    <text evidence="2">The sequence shown here is derived from an EMBL/GenBank/DDBJ whole genome shotgun (WGS) entry which is preliminary data.</text>
</comment>
<gene>
    <name evidence="2" type="ORF">FOXYS1_11782</name>
</gene>
<evidence type="ECO:0000256" key="1">
    <source>
        <dbReference type="SAM" id="MobiDB-lite"/>
    </source>
</evidence>
<protein>
    <submittedName>
        <fullName evidence="2">Uncharacterized protein</fullName>
    </submittedName>
</protein>
<feature type="compositionally biased region" description="Basic and acidic residues" evidence="1">
    <location>
        <begin position="209"/>
        <end position="218"/>
    </location>
</feature>
<feature type="compositionally biased region" description="Low complexity" evidence="1">
    <location>
        <begin position="275"/>
        <end position="291"/>
    </location>
</feature>
<dbReference type="AlphaFoldDB" id="A0A8H5A2F0"/>
<feature type="region of interest" description="Disordered" evidence="1">
    <location>
        <begin position="1"/>
        <end position="29"/>
    </location>
</feature>
<evidence type="ECO:0000313" key="2">
    <source>
        <dbReference type="EMBL" id="KAF5257682.1"/>
    </source>
</evidence>
<name>A0A8H5A2F0_FUSOX</name>
<accession>A0A8H5A2F0</accession>
<evidence type="ECO:0000313" key="3">
    <source>
        <dbReference type="Proteomes" id="UP000558688"/>
    </source>
</evidence>
<feature type="region of interest" description="Disordered" evidence="1">
    <location>
        <begin position="153"/>
        <end position="218"/>
    </location>
</feature>
<reference evidence="2" key="1">
    <citation type="submission" date="2020-02" db="EMBL/GenBank/DDBJ databases">
        <title>Identification and distribution of gene clusters putatively required for synthesis of sphingolipid metabolism inhibitors in phylogenetically diverse species of the filamentous fungus Fusarium.</title>
        <authorList>
            <person name="Kim H.-S."/>
            <person name="Busman M."/>
            <person name="Brown D.W."/>
            <person name="Divon H."/>
            <person name="Uhlig S."/>
            <person name="Proctor R.H."/>
        </authorList>
    </citation>
    <scope>NUCLEOTIDE SEQUENCE [LARGE SCALE GENOMIC DNA]</scope>
    <source>
        <strain evidence="2">NRRL 39464</strain>
    </source>
</reference>
<organism evidence="2 3">
    <name type="scientific">Fusarium oxysporum</name>
    <name type="common">Fusarium vascular wilt</name>
    <dbReference type="NCBI Taxonomy" id="5507"/>
    <lineage>
        <taxon>Eukaryota</taxon>
        <taxon>Fungi</taxon>
        <taxon>Dikarya</taxon>
        <taxon>Ascomycota</taxon>
        <taxon>Pezizomycotina</taxon>
        <taxon>Sordariomycetes</taxon>
        <taxon>Hypocreomycetidae</taxon>
        <taxon>Hypocreales</taxon>
        <taxon>Nectriaceae</taxon>
        <taxon>Fusarium</taxon>
        <taxon>Fusarium oxysporum species complex</taxon>
    </lineage>
</organism>
<feature type="compositionally biased region" description="Polar residues" evidence="1">
    <location>
        <begin position="341"/>
        <end position="352"/>
    </location>
</feature>
<feature type="region of interest" description="Disordered" evidence="1">
    <location>
        <begin position="275"/>
        <end position="374"/>
    </location>
</feature>
<proteinExistence type="predicted"/>